<dbReference type="PANTHER" id="PTHR23407:SF1">
    <property type="entry name" value="5-FORMYLTETRAHYDROFOLATE CYCLO-LIGASE"/>
    <property type="match status" value="1"/>
</dbReference>
<protein>
    <recommendedName>
        <fullName evidence="4">5-formyltetrahydrofolate cyclo-ligase</fullName>
        <ecNumber evidence="4">6.3.3.2</ecNumber>
    </recommendedName>
</protein>
<reference evidence="5 6" key="1">
    <citation type="journal article" date="2021" name="Pathogens">
        <title>Isolation and Characterization of Kingella bonacorsii sp. nov., A Novel Kingella Species Detected in a Stable Periodontitis Subject.</title>
        <authorList>
            <person name="Antezack A."/>
            <person name="Boxberger M."/>
            <person name="Rolland C."/>
            <person name="Monnet-Corti V."/>
            <person name="La Scola B."/>
        </authorList>
    </citation>
    <scope>NUCLEOTIDE SEQUENCE [LARGE SCALE GENOMIC DNA]</scope>
    <source>
        <strain evidence="5 6">Marseille-Q4569</strain>
    </source>
</reference>
<dbReference type="Pfam" id="PF01812">
    <property type="entry name" value="5-FTHF_cyc-lig"/>
    <property type="match status" value="1"/>
</dbReference>
<sequence>MNALFRQPENLSPQAGKRDIRRTLRLARKRQPENARRAAECRINRELKRFIKRGKRIAVYWAIGSELRLDDFARAAMQRGAQVYLPYIAPRSLKLWFTPHPVMRLGSLKTKKTVRPERPRRRSQIQVPQFRGDKIRAKSLNIMVLPIVGIDAQGYRLGQGGGYYDCTLAATPRSLCPQTVAAGFACQSLPQLPAQRHDIRVQYFASERGVWRFKAA</sequence>
<dbReference type="Gene3D" id="3.40.50.10420">
    <property type="entry name" value="NagB/RpiA/CoA transferase-like"/>
    <property type="match status" value="1"/>
</dbReference>
<keyword evidence="3 4" id="KW-0067">ATP-binding</keyword>
<dbReference type="Proteomes" id="UP000614058">
    <property type="component" value="Unassembled WGS sequence"/>
</dbReference>
<dbReference type="InterPro" id="IPR024185">
    <property type="entry name" value="FTHF_cligase-like_sf"/>
</dbReference>
<comment type="similarity">
    <text evidence="1 4">Belongs to the 5-formyltetrahydrofolate cyclo-ligase family.</text>
</comment>
<organism evidence="5 6">
    <name type="scientific">Kingella bonacorsii</name>
    <dbReference type="NCBI Taxonomy" id="2796361"/>
    <lineage>
        <taxon>Bacteria</taxon>
        <taxon>Pseudomonadati</taxon>
        <taxon>Pseudomonadota</taxon>
        <taxon>Betaproteobacteria</taxon>
        <taxon>Neisseriales</taxon>
        <taxon>Neisseriaceae</taxon>
        <taxon>Kingella</taxon>
    </lineage>
</organism>
<proteinExistence type="inferred from homology"/>
<dbReference type="RefSeq" id="WP_200521148.1">
    <property type="nucleotide sequence ID" value="NZ_JAEHNZ010000001.1"/>
</dbReference>
<keyword evidence="2 4" id="KW-0547">Nucleotide-binding</keyword>
<evidence type="ECO:0000256" key="1">
    <source>
        <dbReference type="ARBA" id="ARBA00010638"/>
    </source>
</evidence>
<dbReference type="SUPFAM" id="SSF100950">
    <property type="entry name" value="NagB/RpiA/CoA transferase-like"/>
    <property type="match status" value="1"/>
</dbReference>
<keyword evidence="4" id="KW-0460">Magnesium</keyword>
<dbReference type="EMBL" id="JAEHNZ010000001">
    <property type="protein sequence ID" value="MBK0395252.1"/>
    <property type="molecule type" value="Genomic_DNA"/>
</dbReference>
<dbReference type="InterPro" id="IPR037171">
    <property type="entry name" value="NagB/RpiA_transferase-like"/>
</dbReference>
<dbReference type="PANTHER" id="PTHR23407">
    <property type="entry name" value="ATPASE INHIBITOR/5-FORMYLTETRAHYDROFOLATE CYCLO-LIGASE"/>
    <property type="match status" value="1"/>
</dbReference>
<evidence type="ECO:0000313" key="6">
    <source>
        <dbReference type="Proteomes" id="UP000614058"/>
    </source>
</evidence>
<comment type="catalytic activity">
    <reaction evidence="4">
        <text>(6S)-5-formyl-5,6,7,8-tetrahydrofolate + ATP = (6R)-5,10-methenyltetrahydrofolate + ADP + phosphate</text>
        <dbReference type="Rhea" id="RHEA:10488"/>
        <dbReference type="ChEBI" id="CHEBI:30616"/>
        <dbReference type="ChEBI" id="CHEBI:43474"/>
        <dbReference type="ChEBI" id="CHEBI:57455"/>
        <dbReference type="ChEBI" id="CHEBI:57457"/>
        <dbReference type="ChEBI" id="CHEBI:456216"/>
        <dbReference type="EC" id="6.3.3.2"/>
    </reaction>
</comment>
<gene>
    <name evidence="5" type="ORF">JDW22_01290</name>
</gene>
<keyword evidence="6" id="KW-1185">Reference proteome</keyword>
<keyword evidence="5" id="KW-0436">Ligase</keyword>
<evidence type="ECO:0000256" key="3">
    <source>
        <dbReference type="ARBA" id="ARBA00022840"/>
    </source>
</evidence>
<name>A0ABS1BPQ7_9NEIS</name>
<dbReference type="PIRSF" id="PIRSF006806">
    <property type="entry name" value="FTHF_cligase"/>
    <property type="match status" value="1"/>
</dbReference>
<dbReference type="InterPro" id="IPR002698">
    <property type="entry name" value="FTHF_cligase"/>
</dbReference>
<evidence type="ECO:0000256" key="4">
    <source>
        <dbReference type="RuleBase" id="RU361279"/>
    </source>
</evidence>
<accession>A0ABS1BPQ7</accession>
<comment type="caution">
    <text evidence="5">The sequence shown here is derived from an EMBL/GenBank/DDBJ whole genome shotgun (WGS) entry which is preliminary data.</text>
</comment>
<dbReference type="NCBIfam" id="TIGR02727">
    <property type="entry name" value="MTHFS_bact"/>
    <property type="match status" value="1"/>
</dbReference>
<dbReference type="EC" id="6.3.3.2" evidence="4"/>
<evidence type="ECO:0000313" key="5">
    <source>
        <dbReference type="EMBL" id="MBK0395252.1"/>
    </source>
</evidence>
<keyword evidence="4" id="KW-0479">Metal-binding</keyword>
<comment type="cofactor">
    <cofactor evidence="4">
        <name>Mg(2+)</name>
        <dbReference type="ChEBI" id="CHEBI:18420"/>
    </cofactor>
</comment>
<evidence type="ECO:0000256" key="2">
    <source>
        <dbReference type="ARBA" id="ARBA00022741"/>
    </source>
</evidence>
<dbReference type="GO" id="GO:0030272">
    <property type="term" value="F:5-formyltetrahydrofolate cyclo-ligase activity"/>
    <property type="evidence" value="ECO:0007669"/>
    <property type="project" value="UniProtKB-EC"/>
</dbReference>